<dbReference type="SUPFAM" id="SSF56645">
    <property type="entry name" value="Acyl-CoA dehydrogenase NM domain-like"/>
    <property type="match status" value="1"/>
</dbReference>
<evidence type="ECO:0000256" key="2">
    <source>
        <dbReference type="ARBA" id="ARBA00009347"/>
    </source>
</evidence>
<dbReference type="Pfam" id="PF00441">
    <property type="entry name" value="Acyl-CoA_dh_1"/>
    <property type="match status" value="1"/>
</dbReference>
<dbReference type="PANTHER" id="PTHR43292:SF3">
    <property type="entry name" value="ACYL-COA DEHYDROGENASE FADE29"/>
    <property type="match status" value="1"/>
</dbReference>
<proteinExistence type="inferred from homology"/>
<comment type="cofactor">
    <cofactor evidence="1 6">
        <name>FAD</name>
        <dbReference type="ChEBI" id="CHEBI:57692"/>
    </cofactor>
</comment>
<evidence type="ECO:0000256" key="3">
    <source>
        <dbReference type="ARBA" id="ARBA00022630"/>
    </source>
</evidence>
<evidence type="ECO:0000259" key="8">
    <source>
        <dbReference type="Pfam" id="PF02770"/>
    </source>
</evidence>
<sequence length="399" mass="45203">MNLRFDERDEAFRQMVRSRIAQILPWDISDRHRRLLANTSHLHDQRRWFAILDAEGWSVPAWPVEHGGTGWTALQRFIFEDEMYAADAPEFHWIGSHMVGPVLYTFGSKAQCDRFLQPIRDGREIWAQGFSEPNAGSDLASLRTQARREDDVYIVNGSKIWTSGAFEADWLFCLVKTDTQGKPQRSVSCLLIDLRSPGITIRQIRQINNEAHLCEVFFDDVRVPAENLVGEEGLGWTYAKFLLDHERTTSSFIFWIKRELTRTRELGRTVVRNGRQLIHDPIWSGRLAVLAAEIEAHEWSVLRVLSEESSGFPITAAASVLKVKGSEIQQSITALQVDALGEQSLRDYGAESLDASTDPIWPDLYQGRTSRALITRAATIFGGAQQIQKNLLAKLALGL</sequence>
<evidence type="ECO:0000256" key="5">
    <source>
        <dbReference type="ARBA" id="ARBA00023002"/>
    </source>
</evidence>
<dbReference type="InterPro" id="IPR052161">
    <property type="entry name" value="Mycobact_Acyl-CoA_DH"/>
</dbReference>
<accession>A0ABT6CL00</accession>
<dbReference type="Gene3D" id="1.10.540.10">
    <property type="entry name" value="Acyl-CoA dehydrogenase/oxidase, N-terminal domain"/>
    <property type="match status" value="1"/>
</dbReference>
<evidence type="ECO:0000313" key="11">
    <source>
        <dbReference type="Proteomes" id="UP001222770"/>
    </source>
</evidence>
<dbReference type="InterPro" id="IPR036250">
    <property type="entry name" value="AcylCo_DH-like_C"/>
</dbReference>
<evidence type="ECO:0000256" key="4">
    <source>
        <dbReference type="ARBA" id="ARBA00022827"/>
    </source>
</evidence>
<protein>
    <submittedName>
        <fullName evidence="10">Acyl-CoA dehydrogenase family protein</fullName>
    </submittedName>
</protein>
<dbReference type="InterPro" id="IPR013786">
    <property type="entry name" value="AcylCoA_DH/ox_N"/>
</dbReference>
<dbReference type="InterPro" id="IPR009075">
    <property type="entry name" value="AcylCo_DH/oxidase_C"/>
</dbReference>
<organism evidence="10 11">
    <name type="scientific">Novosphingobium cyanobacteriorum</name>
    <dbReference type="NCBI Taxonomy" id="3024215"/>
    <lineage>
        <taxon>Bacteria</taxon>
        <taxon>Pseudomonadati</taxon>
        <taxon>Pseudomonadota</taxon>
        <taxon>Alphaproteobacteria</taxon>
        <taxon>Sphingomonadales</taxon>
        <taxon>Sphingomonadaceae</taxon>
        <taxon>Novosphingobium</taxon>
    </lineage>
</organism>
<keyword evidence="5 6" id="KW-0560">Oxidoreductase</keyword>
<gene>
    <name evidence="10" type="ORF">POM99_15435</name>
</gene>
<feature type="domain" description="Acyl-CoA oxidase/dehydrogenase middle" evidence="8">
    <location>
        <begin position="127"/>
        <end position="221"/>
    </location>
</feature>
<evidence type="ECO:0000259" key="7">
    <source>
        <dbReference type="Pfam" id="PF00441"/>
    </source>
</evidence>
<reference evidence="10 11" key="1">
    <citation type="submission" date="2023-03" db="EMBL/GenBank/DDBJ databases">
        <title>Novosphingobium cyanobacteriorum sp. nov., isolated from a eutrophic reservoir during the Microcystis bloom period.</title>
        <authorList>
            <person name="Kang M."/>
            <person name="Le V."/>
            <person name="Ko S.-R."/>
            <person name="Lee S.-A."/>
            <person name="Ahn C.-Y."/>
        </authorList>
    </citation>
    <scope>NUCLEOTIDE SEQUENCE [LARGE SCALE GENOMIC DNA]</scope>
    <source>
        <strain evidence="10 11">HBC54</strain>
    </source>
</reference>
<dbReference type="Pfam" id="PF02771">
    <property type="entry name" value="Acyl-CoA_dh_N"/>
    <property type="match status" value="1"/>
</dbReference>
<dbReference type="EMBL" id="JAROCY010000015">
    <property type="protein sequence ID" value="MDF8334600.1"/>
    <property type="molecule type" value="Genomic_DNA"/>
</dbReference>
<dbReference type="InterPro" id="IPR037069">
    <property type="entry name" value="AcylCoA_DH/ox_N_sf"/>
</dbReference>
<evidence type="ECO:0000313" key="10">
    <source>
        <dbReference type="EMBL" id="MDF8334600.1"/>
    </source>
</evidence>
<evidence type="ECO:0000256" key="6">
    <source>
        <dbReference type="RuleBase" id="RU362125"/>
    </source>
</evidence>
<name>A0ABT6CL00_9SPHN</name>
<dbReference type="RefSeq" id="WP_277279375.1">
    <property type="nucleotide sequence ID" value="NZ_JAROCY010000015.1"/>
</dbReference>
<feature type="domain" description="Acyl-CoA dehydrogenase/oxidase N-terminal" evidence="9">
    <location>
        <begin position="9"/>
        <end position="122"/>
    </location>
</feature>
<keyword evidence="4 6" id="KW-0274">FAD</keyword>
<evidence type="ECO:0000256" key="1">
    <source>
        <dbReference type="ARBA" id="ARBA00001974"/>
    </source>
</evidence>
<dbReference type="Gene3D" id="2.40.110.10">
    <property type="entry name" value="Butyryl-CoA Dehydrogenase, subunit A, domain 2"/>
    <property type="match status" value="1"/>
</dbReference>
<dbReference type="SUPFAM" id="SSF47203">
    <property type="entry name" value="Acyl-CoA dehydrogenase C-terminal domain-like"/>
    <property type="match status" value="1"/>
</dbReference>
<feature type="domain" description="Acyl-CoA dehydrogenase/oxidase C-terminal" evidence="7">
    <location>
        <begin position="235"/>
        <end position="394"/>
    </location>
</feature>
<dbReference type="InterPro" id="IPR046373">
    <property type="entry name" value="Acyl-CoA_Oxase/DH_mid-dom_sf"/>
</dbReference>
<dbReference type="PANTHER" id="PTHR43292">
    <property type="entry name" value="ACYL-COA DEHYDROGENASE"/>
    <property type="match status" value="1"/>
</dbReference>
<comment type="caution">
    <text evidence="10">The sequence shown here is derived from an EMBL/GenBank/DDBJ whole genome shotgun (WGS) entry which is preliminary data.</text>
</comment>
<dbReference type="Gene3D" id="1.20.140.10">
    <property type="entry name" value="Butyryl-CoA Dehydrogenase, subunit A, domain 3"/>
    <property type="match status" value="1"/>
</dbReference>
<dbReference type="InterPro" id="IPR009100">
    <property type="entry name" value="AcylCoA_DH/oxidase_NM_dom_sf"/>
</dbReference>
<dbReference type="InterPro" id="IPR006091">
    <property type="entry name" value="Acyl-CoA_Oxase/DH_mid-dom"/>
</dbReference>
<keyword evidence="11" id="KW-1185">Reference proteome</keyword>
<dbReference type="Pfam" id="PF02770">
    <property type="entry name" value="Acyl-CoA_dh_M"/>
    <property type="match status" value="1"/>
</dbReference>
<evidence type="ECO:0000259" key="9">
    <source>
        <dbReference type="Pfam" id="PF02771"/>
    </source>
</evidence>
<dbReference type="Proteomes" id="UP001222770">
    <property type="component" value="Unassembled WGS sequence"/>
</dbReference>
<keyword evidence="3 6" id="KW-0285">Flavoprotein</keyword>
<comment type="similarity">
    <text evidence="2 6">Belongs to the acyl-CoA dehydrogenase family.</text>
</comment>